<dbReference type="InterPro" id="IPR036514">
    <property type="entry name" value="SGNH_hydro_sf"/>
</dbReference>
<proteinExistence type="predicted"/>
<reference evidence="5" key="1">
    <citation type="submission" date="2023-06" db="EMBL/GenBank/DDBJ databases">
        <title>Genome-scale phylogeny and comparative genomics of the fungal order Sordariales.</title>
        <authorList>
            <consortium name="Lawrence Berkeley National Laboratory"/>
            <person name="Hensen N."/>
            <person name="Bonometti L."/>
            <person name="Westerberg I."/>
            <person name="Brannstrom I.O."/>
            <person name="Guillou S."/>
            <person name="Cros-Aarteil S."/>
            <person name="Calhoun S."/>
            <person name="Haridas S."/>
            <person name="Kuo A."/>
            <person name="Mondo S."/>
            <person name="Pangilinan J."/>
            <person name="Riley R."/>
            <person name="LaButti K."/>
            <person name="Andreopoulos B."/>
            <person name="Lipzen A."/>
            <person name="Chen C."/>
            <person name="Yanf M."/>
            <person name="Daum C."/>
            <person name="Ng V."/>
            <person name="Clum A."/>
            <person name="Steindorff A."/>
            <person name="Ohm R."/>
            <person name="Martin F."/>
            <person name="Silar P."/>
            <person name="Natvig D."/>
            <person name="Lalanne C."/>
            <person name="Gautier V."/>
            <person name="Ament-velasquez S.L."/>
            <person name="Kruys A."/>
            <person name="Hutchinson M.I."/>
            <person name="Powell A.J."/>
            <person name="Barry K."/>
            <person name="Miller A.N."/>
            <person name="Grigoriev I.V."/>
            <person name="Debuchy R."/>
            <person name="Gladieux P."/>
            <person name="Thoren M.H."/>
            <person name="Johannesson H."/>
        </authorList>
    </citation>
    <scope>NUCLEOTIDE SEQUENCE</scope>
    <source>
        <strain evidence="5">SMH3391-2</strain>
    </source>
</reference>
<feature type="signal peptide" evidence="4">
    <location>
        <begin position="1"/>
        <end position="23"/>
    </location>
</feature>
<feature type="repeat" description="WD" evidence="3">
    <location>
        <begin position="496"/>
        <end position="537"/>
    </location>
</feature>
<dbReference type="InterPro" id="IPR015943">
    <property type="entry name" value="WD40/YVTN_repeat-like_dom_sf"/>
</dbReference>
<keyword evidence="2" id="KW-0677">Repeat</keyword>
<dbReference type="AlphaFoldDB" id="A0AA39XBK9"/>
<dbReference type="PROSITE" id="PS50294">
    <property type="entry name" value="WD_REPEATS_REGION"/>
    <property type="match status" value="1"/>
</dbReference>
<keyword evidence="6" id="KW-1185">Reference proteome</keyword>
<gene>
    <name evidence="5" type="ORF">B0T17DRAFT_507160</name>
</gene>
<evidence type="ECO:0000256" key="3">
    <source>
        <dbReference type="PROSITE-ProRule" id="PRU00221"/>
    </source>
</evidence>
<dbReference type="Gene3D" id="3.40.50.1110">
    <property type="entry name" value="SGNH hydrolase"/>
    <property type="match status" value="1"/>
</dbReference>
<dbReference type="PROSITE" id="PS50082">
    <property type="entry name" value="WD_REPEATS_2"/>
    <property type="match status" value="3"/>
</dbReference>
<comment type="caution">
    <text evidence="5">The sequence shown here is derived from an EMBL/GenBank/DDBJ whole genome shotgun (WGS) entry which is preliminary data.</text>
</comment>
<dbReference type="Proteomes" id="UP001174934">
    <property type="component" value="Unassembled WGS sequence"/>
</dbReference>
<feature type="chain" id="PRO_5041442095" evidence="4">
    <location>
        <begin position="24"/>
        <end position="827"/>
    </location>
</feature>
<dbReference type="SUPFAM" id="SSF50978">
    <property type="entry name" value="WD40 repeat-like"/>
    <property type="match status" value="1"/>
</dbReference>
<dbReference type="SUPFAM" id="SSF52266">
    <property type="entry name" value="SGNH hydrolase"/>
    <property type="match status" value="1"/>
</dbReference>
<dbReference type="InterPro" id="IPR001680">
    <property type="entry name" value="WD40_rpt"/>
</dbReference>
<keyword evidence="4" id="KW-0732">Signal</keyword>
<dbReference type="GO" id="GO:0016788">
    <property type="term" value="F:hydrolase activity, acting on ester bonds"/>
    <property type="evidence" value="ECO:0007669"/>
    <property type="project" value="InterPro"/>
</dbReference>
<evidence type="ECO:0000313" key="5">
    <source>
        <dbReference type="EMBL" id="KAK0630715.1"/>
    </source>
</evidence>
<keyword evidence="1 3" id="KW-0853">WD repeat</keyword>
<dbReference type="SMART" id="SM00320">
    <property type="entry name" value="WD40"/>
    <property type="match status" value="6"/>
</dbReference>
<evidence type="ECO:0000256" key="1">
    <source>
        <dbReference type="ARBA" id="ARBA00022574"/>
    </source>
</evidence>
<dbReference type="PANTHER" id="PTHR10971">
    <property type="entry name" value="MRNA EXPORT FACTOR AND BUB3"/>
    <property type="match status" value="1"/>
</dbReference>
<sequence length="827" mass="90196">MSLLGRVLYFFACVASTAQITAGAAVVASGSGIAQHVLFSSSDSVGKDVQDPYHSDGPRRRGKRMTGFVAFGDSYSAGIGTLVNGTENECRQGTGAYPALIAADLAAASHHHHHHHHNGTNNDNNNTATADPFFQWLSCTGSTTEQLLSGNPNSQIDAFNMSTIDDDSDLPTADFATLSIGGNDLGFFDVMNACVFRFYSFYSGTCATALAASDAQIRSPAFELRLTLVMLEILDKARWERRPWFTITVTGYARFFDAETAQCDDASLGVWWGGPKLTRQTRRRMNELVLAVNDKLRRTVEEVNRRFATEAKVLFADYDGAFEGHRFCEEGVREPDYGREDTWFFLPGGGDNVRKESGNGTAVAAAVLPPSSPLVDPAGCLEAAERSGDWGEKALCYMAMAKQRDPTLRPSSDRIMASGGMWYVPTYYGKTFHPRSRGHEVMRNQVYKGWDEHHSQKVSSTFFFASFFATTRLWLFVFTTSHTGKMSAMASDIAFPQDAQDTISSLRWSPVSNHLAAASWDGKVYIYDATNASSIKGIAMITTEGPVFDCDFKKDGTLVAAAGADKKVHVLDAASGKTMTLAGHEAPIRNVRFVNIPQAQDSIIATGSWDKTVRYWDLRQDKPVATLNCDERVYAMDAGGTRLVVALANNKVHLVDLSSNPVAFADTVQSPLTHQTRSVSVTTDGARWAIGSIEGRAGLQAAADTTVTNFTWRCHREAHTSTSRNSVAKVWAVNDVSFLPTDKDVLATAGSDGTFSFWDIKAKTKLKSFPDVGGSITAAAFSYDGSAYAYAVGYDWSKGYSHNSPTVPTKIVVHSVTKEEVSKKKKR</sequence>
<dbReference type="InterPro" id="IPR037460">
    <property type="entry name" value="SEST-like"/>
</dbReference>
<protein>
    <submittedName>
        <fullName evidence="5">WD40-repeat-containing domain protein</fullName>
    </submittedName>
</protein>
<evidence type="ECO:0000313" key="6">
    <source>
        <dbReference type="Proteomes" id="UP001174934"/>
    </source>
</evidence>
<dbReference type="Pfam" id="PF00400">
    <property type="entry name" value="WD40"/>
    <property type="match status" value="3"/>
</dbReference>
<name>A0AA39XBK9_9PEZI</name>
<organism evidence="5 6">
    <name type="scientific">Bombardia bombarda</name>
    <dbReference type="NCBI Taxonomy" id="252184"/>
    <lineage>
        <taxon>Eukaryota</taxon>
        <taxon>Fungi</taxon>
        <taxon>Dikarya</taxon>
        <taxon>Ascomycota</taxon>
        <taxon>Pezizomycotina</taxon>
        <taxon>Sordariomycetes</taxon>
        <taxon>Sordariomycetidae</taxon>
        <taxon>Sordariales</taxon>
        <taxon>Lasiosphaeriaceae</taxon>
        <taxon>Bombardia</taxon>
    </lineage>
</organism>
<evidence type="ECO:0000256" key="2">
    <source>
        <dbReference type="ARBA" id="ARBA00022737"/>
    </source>
</evidence>
<dbReference type="CDD" id="cd01823">
    <property type="entry name" value="SEST_like"/>
    <property type="match status" value="1"/>
</dbReference>
<feature type="repeat" description="WD" evidence="3">
    <location>
        <begin position="733"/>
        <end position="768"/>
    </location>
</feature>
<evidence type="ECO:0000256" key="4">
    <source>
        <dbReference type="SAM" id="SignalP"/>
    </source>
</evidence>
<dbReference type="PRINTS" id="PR00320">
    <property type="entry name" value="GPROTEINBRPT"/>
</dbReference>
<accession>A0AA39XBK9</accession>
<dbReference type="InterPro" id="IPR036322">
    <property type="entry name" value="WD40_repeat_dom_sf"/>
</dbReference>
<dbReference type="InterPro" id="IPR020472">
    <property type="entry name" value="WD40_PAC1"/>
</dbReference>
<feature type="repeat" description="WD" evidence="3">
    <location>
        <begin position="581"/>
        <end position="626"/>
    </location>
</feature>
<dbReference type="EMBL" id="JAULSR010000002">
    <property type="protein sequence ID" value="KAK0630715.1"/>
    <property type="molecule type" value="Genomic_DNA"/>
</dbReference>
<dbReference type="Gene3D" id="2.130.10.10">
    <property type="entry name" value="YVTN repeat-like/Quinoprotein amine dehydrogenase"/>
    <property type="match status" value="1"/>
</dbReference>